<gene>
    <name evidence="2" type="ORF">LMG3458_03676</name>
</gene>
<organism evidence="2 3">
    <name type="scientific">Achromobacter deleyi</name>
    <dbReference type="NCBI Taxonomy" id="1353891"/>
    <lineage>
        <taxon>Bacteria</taxon>
        <taxon>Pseudomonadati</taxon>
        <taxon>Pseudomonadota</taxon>
        <taxon>Betaproteobacteria</taxon>
        <taxon>Burkholderiales</taxon>
        <taxon>Alcaligenaceae</taxon>
        <taxon>Achromobacter</taxon>
    </lineage>
</organism>
<dbReference type="RefSeq" id="WP_025135945.1">
    <property type="nucleotide sequence ID" value="NZ_CADIJO010000012.1"/>
</dbReference>
<evidence type="ECO:0000313" key="2">
    <source>
        <dbReference type="EMBL" id="CAB3717683.1"/>
    </source>
</evidence>
<accession>A0A6S7B567</accession>
<name>A0A6S7B567_9BURK</name>
<dbReference type="EMBL" id="CADIJO010000012">
    <property type="protein sequence ID" value="CAB3717683.1"/>
    <property type="molecule type" value="Genomic_DNA"/>
</dbReference>
<dbReference type="AlphaFoldDB" id="A0A6S7B567"/>
<reference evidence="2 3" key="1">
    <citation type="submission" date="2020-04" db="EMBL/GenBank/DDBJ databases">
        <authorList>
            <person name="De Canck E."/>
        </authorList>
    </citation>
    <scope>NUCLEOTIDE SEQUENCE [LARGE SCALE GENOMIC DNA]</scope>
    <source>
        <strain evidence="2 3">LMG 3458</strain>
    </source>
</reference>
<evidence type="ECO:0000256" key="1">
    <source>
        <dbReference type="SAM" id="Phobius"/>
    </source>
</evidence>
<proteinExistence type="predicted"/>
<keyword evidence="1" id="KW-0812">Transmembrane</keyword>
<keyword evidence="1" id="KW-0472">Membrane</keyword>
<sequence length="101" mass="11300">MPDTIEQLEEKKRRLELEAAIASLERKKETIRVISKTPAILSKVLYLLAVILAAIGSTMFLLGIAYELDGLRAPRDLLIGALLCTPLAALLFWRRARRQGL</sequence>
<feature type="transmembrane region" description="Helical" evidence="1">
    <location>
        <begin position="44"/>
        <end position="65"/>
    </location>
</feature>
<keyword evidence="1" id="KW-1133">Transmembrane helix</keyword>
<evidence type="ECO:0000313" key="3">
    <source>
        <dbReference type="Proteomes" id="UP000494111"/>
    </source>
</evidence>
<dbReference type="Proteomes" id="UP000494111">
    <property type="component" value="Unassembled WGS sequence"/>
</dbReference>
<protein>
    <submittedName>
        <fullName evidence="2">Uncharacterized protein</fullName>
    </submittedName>
</protein>
<feature type="transmembrane region" description="Helical" evidence="1">
    <location>
        <begin position="77"/>
        <end position="93"/>
    </location>
</feature>